<dbReference type="InterPro" id="IPR036388">
    <property type="entry name" value="WH-like_DNA-bd_sf"/>
</dbReference>
<evidence type="ECO:0000256" key="7">
    <source>
        <dbReference type="RuleBase" id="RU364037"/>
    </source>
</evidence>
<dbReference type="InterPro" id="IPR043135">
    <property type="entry name" value="Fur_C"/>
</dbReference>
<dbReference type="PANTHER" id="PTHR33202">
    <property type="entry name" value="ZINC UPTAKE REGULATION PROTEIN"/>
    <property type="match status" value="1"/>
</dbReference>
<keyword evidence="6 7" id="KW-0804">Transcription</keyword>
<keyword evidence="7" id="KW-0479">Metal-binding</keyword>
<keyword evidence="5 7" id="KW-0238">DNA-binding</keyword>
<keyword evidence="3 7" id="KW-0862">Zinc</keyword>
<comment type="subunit">
    <text evidence="7">Homodimer.</text>
</comment>
<name>A0ABQ3D5Q2_9RHOB</name>
<accession>A0ABQ3D5Q2</accession>
<dbReference type="SUPFAM" id="SSF46785">
    <property type="entry name" value="Winged helix' DNA-binding domain"/>
    <property type="match status" value="1"/>
</dbReference>
<protein>
    <recommendedName>
        <fullName evidence="7">Ferric uptake regulation protein</fullName>
    </recommendedName>
</protein>
<proteinExistence type="inferred from homology"/>
<keyword evidence="8" id="KW-0067">ATP-binding</keyword>
<dbReference type="EMBL" id="BMZF01000006">
    <property type="protein sequence ID" value="GHA55986.1"/>
    <property type="molecule type" value="Genomic_DNA"/>
</dbReference>
<dbReference type="Proteomes" id="UP000634455">
    <property type="component" value="Unassembled WGS sequence"/>
</dbReference>
<dbReference type="Pfam" id="PF01475">
    <property type="entry name" value="FUR"/>
    <property type="match status" value="1"/>
</dbReference>
<dbReference type="CDD" id="cd07153">
    <property type="entry name" value="Fur_like"/>
    <property type="match status" value="1"/>
</dbReference>
<comment type="caution">
    <text evidence="8">The sequence shown here is derived from an EMBL/GenBank/DDBJ whole genome shotgun (WGS) entry which is preliminary data.</text>
</comment>
<keyword evidence="9" id="KW-1185">Reference proteome</keyword>
<dbReference type="GO" id="GO:0005524">
    <property type="term" value="F:ATP binding"/>
    <property type="evidence" value="ECO:0007669"/>
    <property type="project" value="UniProtKB-KW"/>
</dbReference>
<keyword evidence="7" id="KW-0963">Cytoplasm</keyword>
<keyword evidence="2 7" id="KW-0678">Repressor</keyword>
<evidence type="ECO:0000256" key="1">
    <source>
        <dbReference type="ARBA" id="ARBA00007957"/>
    </source>
</evidence>
<dbReference type="InterPro" id="IPR002481">
    <property type="entry name" value="FUR"/>
</dbReference>
<comment type="subcellular location">
    <subcellularLocation>
        <location evidence="7">Cytoplasm</location>
    </subcellularLocation>
</comment>
<evidence type="ECO:0000256" key="5">
    <source>
        <dbReference type="ARBA" id="ARBA00023125"/>
    </source>
</evidence>
<organism evidence="8 9">
    <name type="scientific">Paramylibacter ulvae</name>
    <dbReference type="NCBI Taxonomy" id="1651968"/>
    <lineage>
        <taxon>Bacteria</taxon>
        <taxon>Pseudomonadati</taxon>
        <taxon>Pseudomonadota</taxon>
        <taxon>Alphaproteobacteria</taxon>
        <taxon>Rhodobacterales</taxon>
        <taxon>Paracoccaceae</taxon>
        <taxon>Paramylibacter</taxon>
    </lineage>
</organism>
<evidence type="ECO:0000256" key="2">
    <source>
        <dbReference type="ARBA" id="ARBA00022491"/>
    </source>
</evidence>
<keyword evidence="8" id="KW-0547">Nucleotide-binding</keyword>
<evidence type="ECO:0000256" key="6">
    <source>
        <dbReference type="ARBA" id="ARBA00023163"/>
    </source>
</evidence>
<dbReference type="Gene3D" id="3.30.1490.190">
    <property type="match status" value="1"/>
</dbReference>
<evidence type="ECO:0000313" key="9">
    <source>
        <dbReference type="Proteomes" id="UP000634455"/>
    </source>
</evidence>
<dbReference type="Gene3D" id="1.10.10.10">
    <property type="entry name" value="Winged helix-like DNA-binding domain superfamily/Winged helix DNA-binding domain"/>
    <property type="match status" value="1"/>
</dbReference>
<evidence type="ECO:0000313" key="8">
    <source>
        <dbReference type="EMBL" id="GHA55986.1"/>
    </source>
</evidence>
<sequence>MKKFMTDKIKNFRQHNHDTCVETALSAAQNICDSQHLKLTPARKRVLEILLESHSALGAYEILDRLSSEGGKAQPPVVYRALEFLVGNGLAHKIEQLNAFVACEHSHKDHNPAFMICKKCKRVAEAEVPNVPSTLRQQAKDTGFVIEQTVIEARGICPACIEPTQ</sequence>
<keyword evidence="7" id="KW-0408">Iron</keyword>
<dbReference type="InterPro" id="IPR036390">
    <property type="entry name" value="WH_DNA-bd_sf"/>
</dbReference>
<dbReference type="PANTHER" id="PTHR33202:SF6">
    <property type="entry name" value="ZINC UPTAKE REGULATION PROTEIN"/>
    <property type="match status" value="1"/>
</dbReference>
<evidence type="ECO:0000256" key="4">
    <source>
        <dbReference type="ARBA" id="ARBA00023015"/>
    </source>
</evidence>
<comment type="similarity">
    <text evidence="1 7">Belongs to the Fur family.</text>
</comment>
<evidence type="ECO:0000256" key="3">
    <source>
        <dbReference type="ARBA" id="ARBA00022833"/>
    </source>
</evidence>
<reference evidence="9" key="1">
    <citation type="journal article" date="2019" name="Int. J. Syst. Evol. Microbiol.">
        <title>The Global Catalogue of Microorganisms (GCM) 10K type strain sequencing project: providing services to taxonomists for standard genome sequencing and annotation.</title>
        <authorList>
            <consortium name="The Broad Institute Genomics Platform"/>
            <consortium name="The Broad Institute Genome Sequencing Center for Infectious Disease"/>
            <person name="Wu L."/>
            <person name="Ma J."/>
        </authorList>
    </citation>
    <scope>NUCLEOTIDE SEQUENCE [LARGE SCALE GENOMIC DNA]</scope>
    <source>
        <strain evidence="9">KCTC 32465</strain>
    </source>
</reference>
<keyword evidence="4 7" id="KW-0805">Transcription regulation</keyword>
<gene>
    <name evidence="8" type="primary">zur</name>
    <name evidence="7" type="synonym">fur</name>
    <name evidence="8" type="ORF">GCM10008927_22130</name>
</gene>